<dbReference type="PANTHER" id="PTHR11533">
    <property type="entry name" value="PROTEASE M1 ZINC METALLOPROTEASE"/>
    <property type="match status" value="1"/>
</dbReference>
<organism evidence="17 18">
    <name type="scientific">Asticcacaulis biprosthecium C19</name>
    <dbReference type="NCBI Taxonomy" id="715226"/>
    <lineage>
        <taxon>Bacteria</taxon>
        <taxon>Pseudomonadati</taxon>
        <taxon>Pseudomonadota</taxon>
        <taxon>Alphaproteobacteria</taxon>
        <taxon>Caulobacterales</taxon>
        <taxon>Caulobacteraceae</taxon>
        <taxon>Asticcacaulis</taxon>
    </lineage>
</organism>
<reference evidence="18" key="1">
    <citation type="submission" date="2011-03" db="EMBL/GenBank/DDBJ databases">
        <title>Draft genome sequence of Brevundimonas diminuta.</title>
        <authorList>
            <person name="Brown P.J.B."/>
            <person name="Buechlein A."/>
            <person name="Hemmerich C."/>
            <person name="Brun Y.V."/>
        </authorList>
    </citation>
    <scope>NUCLEOTIDE SEQUENCE [LARGE SCALE GENOMIC DNA]</scope>
    <source>
        <strain evidence="18">C19</strain>
    </source>
</reference>
<feature type="domain" description="ERAP1-like C-terminal" evidence="15">
    <location>
        <begin position="555"/>
        <end position="872"/>
    </location>
</feature>
<dbReference type="InterPro" id="IPR001930">
    <property type="entry name" value="Peptidase_M1"/>
</dbReference>
<sequence length="893" mass="96086">MIRLDPMRAFLLALSLLSLPVAATALSATPVVAQDAAAASYPQGKLPDTAKPTAYRLELTIVPSKPRFSGKTEIDVAVKEQTSTLFIHGRDLKVSSATVEQNGKTIKAKYTQVDPLGVVRLDFAKPVAAGKATLKFEYDAPFGDTAAGLYRIQVDGEWYVWSQFQSIDARSAFPSFDEPGYKTSFKVTLLTPDKMEAASNFPRHFAQDEPGGRLVRHIFYPTSPLPTYLMAFAVGPFAVVEGVVPPTPQRNVPLPIRILATQPNKGKLAYALKETGPIVAHLEAYFNQAFPYPKLDQVGSPVMPGAMENAGLDIYGDNILLLDDGADTEQKRSFGMIVAHELSHQWFGDYVTPAWWDDIWLNESFANWMGYRIGNEWRPELNIGAGAIDEAFAAMDTDALKVGRPIRQPIINNADIDQAFDSITYGKGGQVVAMVAGYLGDERFRNGVRLHMSRHPHGNATTDQFFGNLADAAQDPRVLESMKSFIYQQGFPVVEFSHVGGYLVAKQSRYAPLGSDAASQTWTIPLCLRRGAEEGCYMLDKVEGSLGTDVAGELMPNLGGTGYYRFALTPEDWDALIATGGTLKGGEGLAASDSLWAQFAAGKLDPARLISAARVMATNPDSRVAVDGGARLAGLRRKGLVAEDATADYRRVMAGIYGPRLAALGFDPKAGAHASDTPDTQSLRTNLVDLMADDAHDEALRAKLKAAAAAYLAGDNSALDQSILGLALAVHVEDGGLPAAKALFETAMTSTDELFRASAAGAVTNGATPDTATWLFGVLLSDNRLRATERLGLLAGLMRQPKSRDITFDWYVANYEALSKGTGIFSATRLQTLGGGYCSAERANQLDAALRAKVVAGGRGTLSFDRTLEKVRNCGVLKDAKAAEVTQAFKSAS</sequence>
<dbReference type="InterPro" id="IPR050344">
    <property type="entry name" value="Peptidase_M1_aminopeptidases"/>
</dbReference>
<evidence type="ECO:0000313" key="18">
    <source>
        <dbReference type="Proteomes" id="UP000006512"/>
    </source>
</evidence>
<dbReference type="GO" id="GO:0005737">
    <property type="term" value="C:cytoplasm"/>
    <property type="evidence" value="ECO:0007669"/>
    <property type="project" value="TreeGrafter"/>
</dbReference>
<evidence type="ECO:0000256" key="3">
    <source>
        <dbReference type="ARBA" id="ARBA00022438"/>
    </source>
</evidence>
<dbReference type="GO" id="GO:0008270">
    <property type="term" value="F:zinc ion binding"/>
    <property type="evidence" value="ECO:0007669"/>
    <property type="project" value="UniProtKB-UniRule"/>
</dbReference>
<dbReference type="Gene3D" id="2.60.40.1730">
    <property type="entry name" value="tricorn interacting facor f3 domain"/>
    <property type="match status" value="1"/>
</dbReference>
<dbReference type="InterPro" id="IPR027268">
    <property type="entry name" value="Peptidase_M4/M1_CTD_sf"/>
</dbReference>
<dbReference type="Gene3D" id="1.25.50.20">
    <property type="match status" value="1"/>
</dbReference>
<evidence type="ECO:0000256" key="13">
    <source>
        <dbReference type="SAM" id="SignalP"/>
    </source>
</evidence>
<feature type="active site" description="Proton acceptor" evidence="9">
    <location>
        <position position="341"/>
    </location>
</feature>
<dbReference type="SUPFAM" id="SSF55486">
    <property type="entry name" value="Metalloproteases ('zincins'), catalytic domain"/>
    <property type="match status" value="1"/>
</dbReference>
<dbReference type="Pfam" id="PF01433">
    <property type="entry name" value="Peptidase_M1"/>
    <property type="match status" value="1"/>
</dbReference>
<dbReference type="GO" id="GO:0006508">
    <property type="term" value="P:proteolysis"/>
    <property type="evidence" value="ECO:0007669"/>
    <property type="project" value="UniProtKB-KW"/>
</dbReference>
<dbReference type="EC" id="3.4.11.-" evidence="12"/>
<feature type="signal peptide" evidence="13">
    <location>
        <begin position="1"/>
        <end position="33"/>
    </location>
</feature>
<evidence type="ECO:0000256" key="6">
    <source>
        <dbReference type="ARBA" id="ARBA00022801"/>
    </source>
</evidence>
<keyword evidence="4 12" id="KW-0645">Protease</keyword>
<evidence type="ECO:0000256" key="11">
    <source>
        <dbReference type="PIRSR" id="PIRSR634016-4"/>
    </source>
</evidence>
<evidence type="ECO:0000256" key="5">
    <source>
        <dbReference type="ARBA" id="ARBA00022723"/>
    </source>
</evidence>
<dbReference type="InterPro" id="IPR045357">
    <property type="entry name" value="Aminopeptidase_N-like_N"/>
</dbReference>
<comment type="catalytic activity">
    <reaction evidence="1">
        <text>Release of an N-terminal amino acid, Xaa-|-Yaa- from a peptide, amide or arylamide. Xaa is preferably Ala, but may be most amino acids including Pro (slow action). When a terminal hydrophobic residue is followed by a prolyl residue, the two may be released as an intact Xaa-Pro dipeptide.</text>
        <dbReference type="EC" id="3.4.11.2"/>
    </reaction>
</comment>
<dbReference type="PRINTS" id="PR00756">
    <property type="entry name" value="ALADIPTASE"/>
</dbReference>
<dbReference type="InterPro" id="IPR042097">
    <property type="entry name" value="Aminopeptidase_N-like_N_sf"/>
</dbReference>
<dbReference type="GO" id="GO:0070006">
    <property type="term" value="F:metalloaminopeptidase activity"/>
    <property type="evidence" value="ECO:0007669"/>
    <property type="project" value="TreeGrafter"/>
</dbReference>
<dbReference type="GO" id="GO:0016020">
    <property type="term" value="C:membrane"/>
    <property type="evidence" value="ECO:0007669"/>
    <property type="project" value="TreeGrafter"/>
</dbReference>
<keyword evidence="7 10" id="KW-0862">Zinc</keyword>
<evidence type="ECO:0000256" key="12">
    <source>
        <dbReference type="RuleBase" id="RU364040"/>
    </source>
</evidence>
<evidence type="ECO:0000256" key="4">
    <source>
        <dbReference type="ARBA" id="ARBA00022670"/>
    </source>
</evidence>
<dbReference type="AlphaFoldDB" id="F4QG71"/>
<dbReference type="InterPro" id="IPR034016">
    <property type="entry name" value="M1_APN-typ"/>
</dbReference>
<evidence type="ECO:0000256" key="1">
    <source>
        <dbReference type="ARBA" id="ARBA00000098"/>
    </source>
</evidence>
<dbReference type="STRING" id="715226.ABI_08350"/>
<dbReference type="EMBL" id="GL883077">
    <property type="protein sequence ID" value="EGF92399.1"/>
    <property type="molecule type" value="Genomic_DNA"/>
</dbReference>
<evidence type="ECO:0000259" key="16">
    <source>
        <dbReference type="Pfam" id="PF17900"/>
    </source>
</evidence>
<accession>F4QG71</accession>
<keyword evidence="3 12" id="KW-0031">Aminopeptidase</keyword>
<comment type="similarity">
    <text evidence="2 12">Belongs to the peptidase M1 family.</text>
</comment>
<evidence type="ECO:0000313" key="17">
    <source>
        <dbReference type="EMBL" id="EGF92399.1"/>
    </source>
</evidence>
<dbReference type="PANTHER" id="PTHR11533:SF174">
    <property type="entry name" value="PUROMYCIN-SENSITIVE AMINOPEPTIDASE-RELATED"/>
    <property type="match status" value="1"/>
</dbReference>
<dbReference type="GO" id="GO:0043171">
    <property type="term" value="P:peptide catabolic process"/>
    <property type="evidence" value="ECO:0007669"/>
    <property type="project" value="TreeGrafter"/>
</dbReference>
<dbReference type="SUPFAM" id="SSF63737">
    <property type="entry name" value="Leukotriene A4 hydrolase N-terminal domain"/>
    <property type="match status" value="1"/>
</dbReference>
<feature type="binding site" evidence="10">
    <location>
        <position position="344"/>
    </location>
    <ligand>
        <name>Zn(2+)</name>
        <dbReference type="ChEBI" id="CHEBI:29105"/>
        <note>catalytic</note>
    </ligand>
</feature>
<evidence type="ECO:0000256" key="7">
    <source>
        <dbReference type="ARBA" id="ARBA00022833"/>
    </source>
</evidence>
<protein>
    <recommendedName>
        <fullName evidence="12">Aminopeptidase</fullName>
        <ecNumber evidence="12">3.4.11.-</ecNumber>
    </recommendedName>
</protein>
<proteinExistence type="inferred from homology"/>
<feature type="binding site" evidence="10">
    <location>
        <position position="340"/>
    </location>
    <ligand>
        <name>Zn(2+)</name>
        <dbReference type="ChEBI" id="CHEBI:29105"/>
        <note>catalytic</note>
    </ligand>
</feature>
<evidence type="ECO:0000256" key="9">
    <source>
        <dbReference type="PIRSR" id="PIRSR634016-1"/>
    </source>
</evidence>
<dbReference type="Pfam" id="PF17900">
    <property type="entry name" value="Peptidase_M1_N"/>
    <property type="match status" value="1"/>
</dbReference>
<comment type="cofactor">
    <cofactor evidence="10 12">
        <name>Zn(2+)</name>
        <dbReference type="ChEBI" id="CHEBI:29105"/>
    </cofactor>
    <text evidence="10 12">Binds 1 zinc ion per subunit.</text>
</comment>
<keyword evidence="5 10" id="KW-0479">Metal-binding</keyword>
<dbReference type="eggNOG" id="COG0308">
    <property type="taxonomic scope" value="Bacteria"/>
</dbReference>
<gene>
    <name evidence="17" type="ORF">ABI_08350</name>
</gene>
<dbReference type="Pfam" id="PF11838">
    <property type="entry name" value="ERAP1_C"/>
    <property type="match status" value="1"/>
</dbReference>
<evidence type="ECO:0000256" key="2">
    <source>
        <dbReference type="ARBA" id="ARBA00010136"/>
    </source>
</evidence>
<dbReference type="InterPro" id="IPR024571">
    <property type="entry name" value="ERAP1-like_C_dom"/>
</dbReference>
<dbReference type="GO" id="GO:0016285">
    <property type="term" value="F:alanyl aminopeptidase activity"/>
    <property type="evidence" value="ECO:0007669"/>
    <property type="project" value="UniProtKB-EC"/>
</dbReference>
<keyword evidence="18" id="KW-1185">Reference proteome</keyword>
<feature type="chain" id="PRO_5003314048" description="Aminopeptidase" evidence="13">
    <location>
        <begin position="34"/>
        <end position="893"/>
    </location>
</feature>
<dbReference type="HOGENOM" id="CLU_003705_0_3_5"/>
<feature type="domain" description="Aminopeptidase N-like N-terminal" evidence="16">
    <location>
        <begin position="51"/>
        <end position="229"/>
    </location>
</feature>
<feature type="domain" description="Peptidase M1 membrane alanine aminopeptidase" evidence="14">
    <location>
        <begin position="270"/>
        <end position="481"/>
    </location>
</feature>
<feature type="binding site" evidence="10">
    <location>
        <position position="363"/>
    </location>
    <ligand>
        <name>Zn(2+)</name>
        <dbReference type="ChEBI" id="CHEBI:29105"/>
        <note>catalytic</note>
    </ligand>
</feature>
<dbReference type="GO" id="GO:0005615">
    <property type="term" value="C:extracellular space"/>
    <property type="evidence" value="ECO:0007669"/>
    <property type="project" value="TreeGrafter"/>
</dbReference>
<keyword evidence="13" id="KW-0732">Signal</keyword>
<evidence type="ECO:0000259" key="14">
    <source>
        <dbReference type="Pfam" id="PF01433"/>
    </source>
</evidence>
<keyword evidence="6 12" id="KW-0378">Hydrolase</keyword>
<feature type="site" description="Transition state stabilizer" evidence="11">
    <location>
        <position position="425"/>
    </location>
</feature>
<evidence type="ECO:0000256" key="10">
    <source>
        <dbReference type="PIRSR" id="PIRSR634016-3"/>
    </source>
</evidence>
<dbReference type="CDD" id="cd09601">
    <property type="entry name" value="M1_APN-Q_like"/>
    <property type="match status" value="1"/>
</dbReference>
<dbReference type="Gene3D" id="1.10.390.10">
    <property type="entry name" value="Neutral Protease Domain 2"/>
    <property type="match status" value="1"/>
</dbReference>
<dbReference type="GO" id="GO:0042277">
    <property type="term" value="F:peptide binding"/>
    <property type="evidence" value="ECO:0007669"/>
    <property type="project" value="TreeGrafter"/>
</dbReference>
<keyword evidence="8 12" id="KW-0482">Metalloprotease</keyword>
<dbReference type="Proteomes" id="UP000006512">
    <property type="component" value="Unassembled WGS sequence"/>
</dbReference>
<name>F4QG71_9CAUL</name>
<evidence type="ECO:0000259" key="15">
    <source>
        <dbReference type="Pfam" id="PF11838"/>
    </source>
</evidence>
<dbReference type="InterPro" id="IPR014782">
    <property type="entry name" value="Peptidase_M1_dom"/>
</dbReference>
<evidence type="ECO:0000256" key="8">
    <source>
        <dbReference type="ARBA" id="ARBA00023049"/>
    </source>
</evidence>